<protein>
    <submittedName>
        <fullName evidence="2">Uncharacterized protein</fullName>
    </submittedName>
</protein>
<evidence type="ECO:0000313" key="3">
    <source>
        <dbReference type="Proteomes" id="UP000799324"/>
    </source>
</evidence>
<evidence type="ECO:0000313" key="2">
    <source>
        <dbReference type="EMBL" id="KAF2656354.1"/>
    </source>
</evidence>
<dbReference type="AlphaFoldDB" id="A0A6A6TCL7"/>
<reference evidence="2" key="1">
    <citation type="journal article" date="2020" name="Stud. Mycol.">
        <title>101 Dothideomycetes genomes: a test case for predicting lifestyles and emergence of pathogens.</title>
        <authorList>
            <person name="Haridas S."/>
            <person name="Albert R."/>
            <person name="Binder M."/>
            <person name="Bloem J."/>
            <person name="Labutti K."/>
            <person name="Salamov A."/>
            <person name="Andreopoulos B."/>
            <person name="Baker S."/>
            <person name="Barry K."/>
            <person name="Bills G."/>
            <person name="Bluhm B."/>
            <person name="Cannon C."/>
            <person name="Castanera R."/>
            <person name="Culley D."/>
            <person name="Daum C."/>
            <person name="Ezra D."/>
            <person name="Gonzalez J."/>
            <person name="Henrissat B."/>
            <person name="Kuo A."/>
            <person name="Liang C."/>
            <person name="Lipzen A."/>
            <person name="Lutzoni F."/>
            <person name="Magnuson J."/>
            <person name="Mondo S."/>
            <person name="Nolan M."/>
            <person name="Ohm R."/>
            <person name="Pangilinan J."/>
            <person name="Park H.-J."/>
            <person name="Ramirez L."/>
            <person name="Alfaro M."/>
            <person name="Sun H."/>
            <person name="Tritt A."/>
            <person name="Yoshinaga Y."/>
            <person name="Zwiers L.-H."/>
            <person name="Turgeon B."/>
            <person name="Goodwin S."/>
            <person name="Spatafora J."/>
            <person name="Crous P."/>
            <person name="Grigoriev I."/>
        </authorList>
    </citation>
    <scope>NUCLEOTIDE SEQUENCE</scope>
    <source>
        <strain evidence="2">CBS 122681</strain>
    </source>
</reference>
<feature type="region of interest" description="Disordered" evidence="1">
    <location>
        <begin position="1"/>
        <end position="39"/>
    </location>
</feature>
<evidence type="ECO:0000256" key="1">
    <source>
        <dbReference type="SAM" id="MobiDB-lite"/>
    </source>
</evidence>
<name>A0A6A6TCL7_9PLEO</name>
<accession>A0A6A6TCL7</accession>
<dbReference type="Proteomes" id="UP000799324">
    <property type="component" value="Unassembled WGS sequence"/>
</dbReference>
<keyword evidence="3" id="KW-1185">Reference proteome</keyword>
<organism evidence="2 3">
    <name type="scientific">Lophiostoma macrostomum CBS 122681</name>
    <dbReference type="NCBI Taxonomy" id="1314788"/>
    <lineage>
        <taxon>Eukaryota</taxon>
        <taxon>Fungi</taxon>
        <taxon>Dikarya</taxon>
        <taxon>Ascomycota</taxon>
        <taxon>Pezizomycotina</taxon>
        <taxon>Dothideomycetes</taxon>
        <taxon>Pleosporomycetidae</taxon>
        <taxon>Pleosporales</taxon>
        <taxon>Lophiostomataceae</taxon>
        <taxon>Lophiostoma</taxon>
    </lineage>
</organism>
<sequence length="247" mass="28595">MPLKRRNSTTCGEPVSADLVQKRRSSRIASSRAVPIAESARTQSPKHFIVAPDLGTTRHVTAYKRVDLEDAPTKFITNYPHNPEALNHADQVPSESWYAVKSKDRKYRKHDRGLTKPQFADGSDVHEMSDFQQRLYTDKAIPPPYPFNDAIHEGYLTGKQVENQLIDPDDRFEYEDKRRFGKAKLMLDQSKHTEGFRKTTMEQARLLKTEDINKSELDVYYDQLTVFLRMLDASCTRQRTCKWVTEV</sequence>
<dbReference type="EMBL" id="MU004337">
    <property type="protein sequence ID" value="KAF2656354.1"/>
    <property type="molecule type" value="Genomic_DNA"/>
</dbReference>
<proteinExistence type="predicted"/>
<gene>
    <name evidence="2" type="ORF">K491DRAFT_715430</name>
</gene>